<proteinExistence type="predicted"/>
<evidence type="ECO:0000313" key="2">
    <source>
        <dbReference type="Proteomes" id="UP000324479"/>
    </source>
</evidence>
<dbReference type="RefSeq" id="WP_150076983.1">
    <property type="nucleotide sequence ID" value="NZ_VWOX01000007.1"/>
</dbReference>
<protein>
    <submittedName>
        <fullName evidence="1">Uncharacterized protein</fullName>
    </submittedName>
</protein>
<dbReference type="EMBL" id="VWOX01000007">
    <property type="protein sequence ID" value="KAA5542569.1"/>
    <property type="molecule type" value="Genomic_DNA"/>
</dbReference>
<evidence type="ECO:0000313" key="1">
    <source>
        <dbReference type="EMBL" id="KAA5542569.1"/>
    </source>
</evidence>
<name>A0A5M6D9F5_9BACT</name>
<dbReference type="Proteomes" id="UP000324479">
    <property type="component" value="Unassembled WGS sequence"/>
</dbReference>
<dbReference type="AlphaFoldDB" id="A0A5M6D9F5"/>
<gene>
    <name evidence="1" type="ORF">FYK55_13595</name>
</gene>
<sequence>MSRLVGFGFALLDFSATAVSLLNCSMTLAVVTFSLVSSLALATMSGAVRSLLWPTYFWDQPEGDR</sequence>
<keyword evidence="2" id="KW-1185">Reference proteome</keyword>
<organism evidence="1 2">
    <name type="scientific">Roseiconus nitratireducens</name>
    <dbReference type="NCBI Taxonomy" id="2605748"/>
    <lineage>
        <taxon>Bacteria</taxon>
        <taxon>Pseudomonadati</taxon>
        <taxon>Planctomycetota</taxon>
        <taxon>Planctomycetia</taxon>
        <taxon>Pirellulales</taxon>
        <taxon>Pirellulaceae</taxon>
        <taxon>Roseiconus</taxon>
    </lineage>
</organism>
<accession>A0A5M6D9F5</accession>
<comment type="caution">
    <text evidence="1">The sequence shown here is derived from an EMBL/GenBank/DDBJ whole genome shotgun (WGS) entry which is preliminary data.</text>
</comment>
<reference evidence="1 2" key="1">
    <citation type="submission" date="2019-08" db="EMBL/GenBank/DDBJ databases">
        <authorList>
            <person name="Dhanesh K."/>
            <person name="Kumar G."/>
            <person name="Sasikala C."/>
            <person name="Venkata Ramana C."/>
        </authorList>
    </citation>
    <scope>NUCLEOTIDE SEQUENCE [LARGE SCALE GENOMIC DNA]</scope>
    <source>
        <strain evidence="1 2">JC645</strain>
    </source>
</reference>